<dbReference type="EMBL" id="CAXKWB010019414">
    <property type="protein sequence ID" value="CAL4121868.1"/>
    <property type="molecule type" value="Genomic_DNA"/>
</dbReference>
<keyword evidence="2" id="KW-1185">Reference proteome</keyword>
<proteinExistence type="predicted"/>
<organism evidence="1 2">
    <name type="scientific">Meganyctiphanes norvegica</name>
    <name type="common">Northern krill</name>
    <name type="synonym">Thysanopoda norvegica</name>
    <dbReference type="NCBI Taxonomy" id="48144"/>
    <lineage>
        <taxon>Eukaryota</taxon>
        <taxon>Metazoa</taxon>
        <taxon>Ecdysozoa</taxon>
        <taxon>Arthropoda</taxon>
        <taxon>Crustacea</taxon>
        <taxon>Multicrustacea</taxon>
        <taxon>Malacostraca</taxon>
        <taxon>Eumalacostraca</taxon>
        <taxon>Eucarida</taxon>
        <taxon>Euphausiacea</taxon>
        <taxon>Euphausiidae</taxon>
        <taxon>Meganyctiphanes</taxon>
    </lineage>
</organism>
<comment type="caution">
    <text evidence="1">The sequence shown here is derived from an EMBL/GenBank/DDBJ whole genome shotgun (WGS) entry which is preliminary data.</text>
</comment>
<gene>
    <name evidence="1" type="ORF">MNOR_LOCUS22730</name>
</gene>
<name>A0AAV2RA66_MEGNR</name>
<dbReference type="Proteomes" id="UP001497623">
    <property type="component" value="Unassembled WGS sequence"/>
</dbReference>
<sequence length="334" mass="37922">MSVHADVDAASTALSRRERRVLRRWASEDQPTPLFRTSSVPISTPDHQPSRTLTTFSMEDLTRHLAEIYLIMGEPVDPRVWEDTSLDTPRGCGTPNSNDEAILRAPVPHVTPPPKPPRLKDRASCIIQSNNTPFKKTVGISKSLPYLPNNYNSQTPSRPGTPGGTLPLFPSERQRGVEPYQSPYGTPKKESFFTKLKRHRTTFRRKSSHFGRNLTIGHPSKFQHLGTGIEILRNPENDEGRDSVDYSLSHENEGDSIPEETSLEVSRIERIISDEEKNHKKFENNNDVKNIDTLIERDDCKTLKIQNEICNGKNKIDSNENLCDDAKYEKLKNR</sequence>
<dbReference type="AlphaFoldDB" id="A0AAV2RA66"/>
<reference evidence="1 2" key="1">
    <citation type="submission" date="2024-05" db="EMBL/GenBank/DDBJ databases">
        <authorList>
            <person name="Wallberg A."/>
        </authorList>
    </citation>
    <scope>NUCLEOTIDE SEQUENCE [LARGE SCALE GENOMIC DNA]</scope>
</reference>
<accession>A0AAV2RA66</accession>
<evidence type="ECO:0000313" key="2">
    <source>
        <dbReference type="Proteomes" id="UP001497623"/>
    </source>
</evidence>
<protein>
    <submittedName>
        <fullName evidence="1">Uncharacterized protein</fullName>
    </submittedName>
</protein>
<evidence type="ECO:0000313" key="1">
    <source>
        <dbReference type="EMBL" id="CAL4121868.1"/>
    </source>
</evidence>